<organism evidence="1 2">
    <name type="scientific">Trichoplusia ni single nucleopolyhedrovirus</name>
    <dbReference type="NCBI Taxonomy" id="332054"/>
    <lineage>
        <taxon>Viruses</taxon>
        <taxon>Viruses incertae sedis</taxon>
        <taxon>Naldaviricetes</taxon>
        <taxon>Lefavirales</taxon>
        <taxon>Baculoviridae</taxon>
        <taxon>Alphabaculovirus</taxon>
        <taxon>Alphabaculovirus trini</taxon>
    </lineage>
</organism>
<dbReference type="InterPro" id="IPR013083">
    <property type="entry name" value="Znf_RING/FYVE/PHD"/>
</dbReference>
<dbReference type="GeneID" id="5141972"/>
<proteinExistence type="predicted"/>
<evidence type="ECO:0000313" key="1">
    <source>
        <dbReference type="EMBL" id="AAZ67409.1"/>
    </source>
</evidence>
<dbReference type="KEGG" id="vg:5141972"/>
<dbReference type="Proteomes" id="UP000207582">
    <property type="component" value="Segment"/>
</dbReference>
<protein>
    <submittedName>
        <fullName evidence="1">Orf38</fullName>
    </submittedName>
</protein>
<dbReference type="OrthoDB" id="12505at10239"/>
<dbReference type="InterPro" id="IPR008573">
    <property type="entry name" value="Baculovirus_U-box/Ring-like"/>
</dbReference>
<sequence length="151" mass="18368">MLITVNLQNKDEYIYKTFKRMWNEYKIECQICFDLIENDGVIAVTEYRTLNLEKMFHQSCLKRWQRERNRDPFNRNVKFWFDFPPKSLEQCSALLEHMKGFIGDQQPDKDYADEYNRIVKENSVIDIELDFEKLLSYTRPSTRKLGNCKRF</sequence>
<reference evidence="1 2" key="1">
    <citation type="journal article" date="2005" name="Virology">
        <title>Sequence analysis of the complete genome of Trichoplusia ni single nucleopolyhedrovirus and the identification of a baculoviral photolyase gene.</title>
        <authorList>
            <person name="Willis L.G."/>
            <person name="Seipp R."/>
            <person name="Siepp R."/>
            <person name="Stewart T.M."/>
            <person name="Erlandson M.A."/>
            <person name="Theilmann D.A."/>
        </authorList>
    </citation>
    <scope>NUCLEOTIDE SEQUENCE [LARGE SCALE GENOMIC DNA]</scope>
</reference>
<dbReference type="Pfam" id="PF05883">
    <property type="entry name" value="Baculo_RING"/>
    <property type="match status" value="1"/>
</dbReference>
<accession>Q462C7</accession>
<dbReference type="SUPFAM" id="SSF57850">
    <property type="entry name" value="RING/U-box"/>
    <property type="match status" value="1"/>
</dbReference>
<name>Q462C7_9ABAC</name>
<dbReference type="EMBL" id="DQ017380">
    <property type="protein sequence ID" value="AAZ67409.1"/>
    <property type="molecule type" value="Genomic_DNA"/>
</dbReference>
<dbReference type="Gene3D" id="3.30.40.10">
    <property type="entry name" value="Zinc/RING finger domain, C3HC4 (zinc finger)"/>
    <property type="match status" value="1"/>
</dbReference>
<evidence type="ECO:0000313" key="2">
    <source>
        <dbReference type="Proteomes" id="UP000207582"/>
    </source>
</evidence>
<dbReference type="RefSeq" id="YP_308928.1">
    <property type="nucleotide sequence ID" value="NC_007383.1"/>
</dbReference>
<keyword evidence="2" id="KW-1185">Reference proteome</keyword>